<dbReference type="Proteomes" id="UP001180020">
    <property type="component" value="Unassembled WGS sequence"/>
</dbReference>
<proteinExistence type="predicted"/>
<dbReference type="InterPro" id="IPR001279">
    <property type="entry name" value="Metallo-B-lactamas"/>
</dbReference>
<keyword evidence="3" id="KW-1185">Reference proteome</keyword>
<dbReference type="SUPFAM" id="SSF56281">
    <property type="entry name" value="Metallo-hydrolase/oxidoreductase"/>
    <property type="match status" value="1"/>
</dbReference>
<dbReference type="EMBL" id="JAUJYO010000014">
    <property type="protein sequence ID" value="KAK1298857.1"/>
    <property type="molecule type" value="Genomic_DNA"/>
</dbReference>
<dbReference type="InterPro" id="IPR041516">
    <property type="entry name" value="LACTB2_WH"/>
</dbReference>
<gene>
    <name evidence="2" type="ORF">QJS10_CPB14g00383</name>
</gene>
<comment type="caution">
    <text evidence="2">The sequence shown here is derived from an EMBL/GenBank/DDBJ whole genome shotgun (WGS) entry which is preliminary data.</text>
</comment>
<dbReference type="PANTHER" id="PTHR23131:SF0">
    <property type="entry name" value="ENDORIBONUCLEASE LACTB2"/>
    <property type="match status" value="1"/>
</dbReference>
<sequence length="535" mass="59547">MLHCSSAFPPSENPNFASMAVYKLAVIIKSSSNDEDFVLVKQTPPPRHSEEEYASYVDSDLWDLPWATLSPLVGGSKPEFVVEGAESCLNEIDLSKSDVDSALKQVFPQIGVMDKDFGQCVFWKYVHEAEFGPVPLVHTVYILGRLKSEETEVQEKYKWVSIKSVLELLSETKPNYDRVGPLVTAGLLSESTLSKKWKVPQSLRFQEYPLGVIMIPMPSRTKEPFHTTNLVVIAPAPDIVLDNFGDSSSIIHGDALIMDPGCRSDCHDELKEIVAGLPRKLIVFVTHHHYDHIDGLSVVQRCNPNAILLAHENTIRRIGKDNLSIAYQQVIGGEEINITGQRLDVIFSPGHTDGHMALLHVSTNSLIVGDHCVGQGSAVLDFRAGGNMKDYFQTTYNFLDLSPHALIPMHGRVNLWPKWMLCGYLKHRRVRELSILKAIESGAETLLEIIAASYADIDTRLWLAASSNVRLHVDHLAAQQKLPAGFSMQKFQASCGLRFITGWIWIYVRSSVRTLVAVGMAGFAARLYATRGKLM</sequence>
<dbReference type="Pfam" id="PF17778">
    <property type="entry name" value="WHD_BLACT"/>
    <property type="match status" value="1"/>
</dbReference>
<reference evidence="2" key="1">
    <citation type="journal article" date="2023" name="Nat. Commun.">
        <title>Diploid and tetraploid genomes of Acorus and the evolution of monocots.</title>
        <authorList>
            <person name="Ma L."/>
            <person name="Liu K.W."/>
            <person name="Li Z."/>
            <person name="Hsiao Y.Y."/>
            <person name="Qi Y."/>
            <person name="Fu T."/>
            <person name="Tang G.D."/>
            <person name="Zhang D."/>
            <person name="Sun W.H."/>
            <person name="Liu D.K."/>
            <person name="Li Y."/>
            <person name="Chen G.Z."/>
            <person name="Liu X.D."/>
            <person name="Liao X.Y."/>
            <person name="Jiang Y.T."/>
            <person name="Yu X."/>
            <person name="Hao Y."/>
            <person name="Huang J."/>
            <person name="Zhao X.W."/>
            <person name="Ke S."/>
            <person name="Chen Y.Y."/>
            <person name="Wu W.L."/>
            <person name="Hsu J.L."/>
            <person name="Lin Y.F."/>
            <person name="Huang M.D."/>
            <person name="Li C.Y."/>
            <person name="Huang L."/>
            <person name="Wang Z.W."/>
            <person name="Zhao X."/>
            <person name="Zhong W.Y."/>
            <person name="Peng D.H."/>
            <person name="Ahmad S."/>
            <person name="Lan S."/>
            <person name="Zhang J.S."/>
            <person name="Tsai W.C."/>
            <person name="Van de Peer Y."/>
            <person name="Liu Z.J."/>
        </authorList>
    </citation>
    <scope>NUCLEOTIDE SEQUENCE</scope>
    <source>
        <strain evidence="2">CP</strain>
    </source>
</reference>
<dbReference type="PANTHER" id="PTHR23131">
    <property type="entry name" value="ENDORIBONUCLEASE LACTB2"/>
    <property type="match status" value="1"/>
</dbReference>
<dbReference type="Gene3D" id="1.10.10.10">
    <property type="entry name" value="Winged helix-like DNA-binding domain superfamily/Winged helix DNA-binding domain"/>
    <property type="match status" value="1"/>
</dbReference>
<dbReference type="Pfam" id="PF00753">
    <property type="entry name" value="Lactamase_B"/>
    <property type="match status" value="1"/>
</dbReference>
<name>A0AAV9DBZ9_ACOCL</name>
<dbReference type="FunFam" id="3.60.15.10:FF:000032">
    <property type="entry name" value="Metallo-hydrolase/oxidoreductase superfamily protein"/>
    <property type="match status" value="1"/>
</dbReference>
<dbReference type="InterPro" id="IPR036388">
    <property type="entry name" value="WH-like_DNA-bd_sf"/>
</dbReference>
<organism evidence="2 3">
    <name type="scientific">Acorus calamus</name>
    <name type="common">Sweet flag</name>
    <dbReference type="NCBI Taxonomy" id="4465"/>
    <lineage>
        <taxon>Eukaryota</taxon>
        <taxon>Viridiplantae</taxon>
        <taxon>Streptophyta</taxon>
        <taxon>Embryophyta</taxon>
        <taxon>Tracheophyta</taxon>
        <taxon>Spermatophyta</taxon>
        <taxon>Magnoliopsida</taxon>
        <taxon>Liliopsida</taxon>
        <taxon>Acoraceae</taxon>
        <taxon>Acorus</taxon>
    </lineage>
</organism>
<accession>A0AAV9DBZ9</accession>
<dbReference type="InterPro" id="IPR036866">
    <property type="entry name" value="RibonucZ/Hydroxyglut_hydro"/>
</dbReference>
<dbReference type="CDD" id="cd06262">
    <property type="entry name" value="metallo-hydrolase-like_MBL-fold"/>
    <property type="match status" value="1"/>
</dbReference>
<dbReference type="GO" id="GO:0009536">
    <property type="term" value="C:plastid"/>
    <property type="evidence" value="ECO:0007669"/>
    <property type="project" value="TreeGrafter"/>
</dbReference>
<evidence type="ECO:0000259" key="1">
    <source>
        <dbReference type="SMART" id="SM00849"/>
    </source>
</evidence>
<feature type="domain" description="Metallo-beta-lactamase" evidence="1">
    <location>
        <begin position="245"/>
        <end position="410"/>
    </location>
</feature>
<evidence type="ECO:0000313" key="2">
    <source>
        <dbReference type="EMBL" id="KAK1298857.1"/>
    </source>
</evidence>
<evidence type="ECO:0000313" key="3">
    <source>
        <dbReference type="Proteomes" id="UP001180020"/>
    </source>
</evidence>
<dbReference type="Gene3D" id="3.60.15.10">
    <property type="entry name" value="Ribonuclease Z/Hydroxyacylglutathione hydrolase-like"/>
    <property type="match status" value="1"/>
</dbReference>
<reference evidence="2" key="2">
    <citation type="submission" date="2023-06" db="EMBL/GenBank/DDBJ databases">
        <authorList>
            <person name="Ma L."/>
            <person name="Liu K.-W."/>
            <person name="Li Z."/>
            <person name="Hsiao Y.-Y."/>
            <person name="Qi Y."/>
            <person name="Fu T."/>
            <person name="Tang G."/>
            <person name="Zhang D."/>
            <person name="Sun W.-H."/>
            <person name="Liu D.-K."/>
            <person name="Li Y."/>
            <person name="Chen G.-Z."/>
            <person name="Liu X.-D."/>
            <person name="Liao X.-Y."/>
            <person name="Jiang Y.-T."/>
            <person name="Yu X."/>
            <person name="Hao Y."/>
            <person name="Huang J."/>
            <person name="Zhao X.-W."/>
            <person name="Ke S."/>
            <person name="Chen Y.-Y."/>
            <person name="Wu W.-L."/>
            <person name="Hsu J.-L."/>
            <person name="Lin Y.-F."/>
            <person name="Huang M.-D."/>
            <person name="Li C.-Y."/>
            <person name="Huang L."/>
            <person name="Wang Z.-W."/>
            <person name="Zhao X."/>
            <person name="Zhong W.-Y."/>
            <person name="Peng D.-H."/>
            <person name="Ahmad S."/>
            <person name="Lan S."/>
            <person name="Zhang J.-S."/>
            <person name="Tsai W.-C."/>
            <person name="Van De Peer Y."/>
            <person name="Liu Z.-J."/>
        </authorList>
    </citation>
    <scope>NUCLEOTIDE SEQUENCE</scope>
    <source>
        <strain evidence="2">CP</strain>
        <tissue evidence="2">Leaves</tissue>
    </source>
</reference>
<protein>
    <recommendedName>
        <fullName evidence="1">Metallo-beta-lactamase domain-containing protein</fullName>
    </recommendedName>
</protein>
<dbReference type="FunFam" id="1.10.10.10:FF:000534">
    <property type="entry name" value="Metallo-hydrolase/oxidoreductase superfamily protein"/>
    <property type="match status" value="1"/>
</dbReference>
<dbReference type="InterPro" id="IPR050662">
    <property type="entry name" value="Sec-metab_biosynth-thioest"/>
</dbReference>
<dbReference type="AlphaFoldDB" id="A0AAV9DBZ9"/>
<dbReference type="SMART" id="SM00849">
    <property type="entry name" value="Lactamase_B"/>
    <property type="match status" value="1"/>
</dbReference>